<dbReference type="InterPro" id="IPR045584">
    <property type="entry name" value="Pilin-like"/>
</dbReference>
<gene>
    <name evidence="3" type="ORF">SAMN04490203_4334</name>
</gene>
<dbReference type="RefSeq" id="WP_053070940.1">
    <property type="nucleotide sequence ID" value="NZ_FNRS01000002.1"/>
</dbReference>
<dbReference type="InterPro" id="IPR010994">
    <property type="entry name" value="RuvA_2-like"/>
</dbReference>
<evidence type="ECO:0000313" key="3">
    <source>
        <dbReference type="EMBL" id="SED63541.1"/>
    </source>
</evidence>
<dbReference type="InterPro" id="IPR005628">
    <property type="entry name" value="GspK"/>
</dbReference>
<dbReference type="SUPFAM" id="SSF54523">
    <property type="entry name" value="Pili subunits"/>
    <property type="match status" value="1"/>
</dbReference>
<accession>A0A1H5CAM5</accession>
<dbReference type="PIRSF" id="PIRSF002786">
    <property type="entry name" value="XcpX"/>
    <property type="match status" value="1"/>
</dbReference>
<keyword evidence="1" id="KW-0472">Membrane</keyword>
<comment type="subcellular location">
    <subcellularLocation>
        <location evidence="1">Cell inner membrane</location>
    </subcellularLocation>
</comment>
<keyword evidence="1" id="KW-0813">Transport</keyword>
<keyword evidence="1" id="KW-0997">Cell inner membrane</keyword>
<organism evidence="3 4">
    <name type="scientific">Pseudomonas taetrolens</name>
    <dbReference type="NCBI Taxonomy" id="47884"/>
    <lineage>
        <taxon>Bacteria</taxon>
        <taxon>Pseudomonadati</taxon>
        <taxon>Pseudomonadota</taxon>
        <taxon>Gammaproteobacteria</taxon>
        <taxon>Pseudomonadales</taxon>
        <taxon>Pseudomonadaceae</taxon>
        <taxon>Pseudomonas</taxon>
    </lineage>
</organism>
<dbReference type="PANTHER" id="PTHR38831">
    <property type="entry name" value="TYPE II SECRETION SYSTEM PROTEIN K"/>
    <property type="match status" value="1"/>
</dbReference>
<dbReference type="Pfam" id="PF03934">
    <property type="entry name" value="T2SSK"/>
    <property type="match status" value="1"/>
</dbReference>
<dbReference type="Gene3D" id="3.30.1300.30">
    <property type="entry name" value="GSPII I/J protein-like"/>
    <property type="match status" value="1"/>
</dbReference>
<comment type="similarity">
    <text evidence="1">Belongs to the GSP K family.</text>
</comment>
<dbReference type="SUPFAM" id="SSF47781">
    <property type="entry name" value="RuvA domain 2-like"/>
    <property type="match status" value="1"/>
</dbReference>
<reference evidence="3 4" key="1">
    <citation type="submission" date="2016-10" db="EMBL/GenBank/DDBJ databases">
        <authorList>
            <person name="Varghese N."/>
            <person name="Submissions S."/>
        </authorList>
    </citation>
    <scope>NUCLEOTIDE SEQUENCE [LARGE SCALE GENOMIC DNA]</scope>
    <source>
        <strain evidence="3 4">BS3652</strain>
    </source>
</reference>
<feature type="domain" description="T2SS protein K second SAM-like" evidence="2">
    <location>
        <begin position="179"/>
        <end position="231"/>
    </location>
</feature>
<keyword evidence="4" id="KW-1185">Reference proteome</keyword>
<name>A0A1H5CAM5_PSETA</name>
<dbReference type="Proteomes" id="UP000183155">
    <property type="component" value="Unassembled WGS sequence"/>
</dbReference>
<keyword evidence="1" id="KW-1003">Cell membrane</keyword>
<comment type="caution">
    <text evidence="3">The sequence shown here is derived from an EMBL/GenBank/DDBJ whole genome shotgun (WGS) entry which is preliminary data.</text>
</comment>
<dbReference type="PANTHER" id="PTHR38831:SF1">
    <property type="entry name" value="TYPE II SECRETION SYSTEM PROTEIN K-RELATED"/>
    <property type="match status" value="1"/>
</dbReference>
<evidence type="ECO:0000313" key="4">
    <source>
        <dbReference type="Proteomes" id="UP000183155"/>
    </source>
</evidence>
<evidence type="ECO:0000259" key="2">
    <source>
        <dbReference type="Pfam" id="PF03934"/>
    </source>
</evidence>
<dbReference type="Gene3D" id="1.10.150.320">
    <property type="entry name" value="Photosystem II 12 kDa extrinsic protein"/>
    <property type="match status" value="1"/>
</dbReference>
<dbReference type="EMBL" id="FNRS01000002">
    <property type="protein sequence ID" value="SED63541.1"/>
    <property type="molecule type" value="Genomic_DNA"/>
</dbReference>
<evidence type="ECO:0000256" key="1">
    <source>
        <dbReference type="PIRNR" id="PIRNR002786"/>
    </source>
</evidence>
<dbReference type="InterPro" id="IPR049179">
    <property type="entry name" value="T2SSK_SAM-like_2nd"/>
</dbReference>
<protein>
    <recommendedName>
        <fullName evidence="1">Type II secretion system protein K</fullName>
    </recommendedName>
</protein>
<proteinExistence type="inferred from homology"/>
<sequence length="295" mass="32848">MMRRDQQGIALITVLLVMSLALLITAGMLRSQRLSLHSNAQQLHQLQLRQLGFAGEAWARQRLREHLPDPKGVVAAGQSWAKEQPDMPIDNGRIEVEIEDLAGRFNVAALLTKGPVDKVVAQRWLQLQTGLKVPLLDASALQGLSLSDISQLRQVEGVDALWFSRMQPWIALLDKGTALNINTASAGLLATLEGVTPDMARRLVAQRPQQGYADIEDFTFTPMLRGLGVHASGLGTQSRWFRITTHVRLGQSRLRLESDVARHLKTGEWHLLQRRFLAPTHTVNPSDEQLALSHR</sequence>